<keyword evidence="4 7" id="KW-0812">Transmembrane</keyword>
<accession>A0A261EQE4</accession>
<evidence type="ECO:0000256" key="3">
    <source>
        <dbReference type="ARBA" id="ARBA00022475"/>
    </source>
</evidence>
<keyword evidence="2 7" id="KW-0813">Transport</keyword>
<evidence type="ECO:0000313" key="11">
    <source>
        <dbReference type="Proteomes" id="UP000216004"/>
    </source>
</evidence>
<dbReference type="Proteomes" id="UP000216004">
    <property type="component" value="Unassembled WGS sequence"/>
</dbReference>
<dbReference type="PANTHER" id="PTHR30193">
    <property type="entry name" value="ABC TRANSPORTER PERMEASE PROTEIN"/>
    <property type="match status" value="1"/>
</dbReference>
<sequence length="331" mass="35882">MKDDERTTSPSPSAVSQGNIGTVEEERRLGDHRQAGNKVRPHSSLKGASVNLFYIPALVVLVVFIIYPLISGIGLSFTNWDGYNEAKSFVGLANYKQMLTDANFKQIVVNTFIYGIGSTVIQQILGLALALLLNAKIKGRTLMRAIIYLPALVAPVIMGIMYYFVFQYQQGALNALLAAVGMSKVAWFNNAGFSVAIIVIVNSIQFVGVSMIIYLAGLQTMDQEVVEAAEVDGASGWKKFWNITLPMLAPSFTTSVVLNLIGGLKLYDMVKVLTGGGPGYSTNSISTYIGTVYFDNQAAGYASAIGVFLFFLIAIVTWLVNKGLAKLDWEA</sequence>
<dbReference type="SUPFAM" id="SSF160964">
    <property type="entry name" value="MalF N-terminal region-like"/>
    <property type="match status" value="1"/>
</dbReference>
<gene>
    <name evidence="10" type="ORF">BOCO_1138</name>
</gene>
<dbReference type="AlphaFoldDB" id="A0A261EQE4"/>
<dbReference type="GO" id="GO:0055085">
    <property type="term" value="P:transmembrane transport"/>
    <property type="evidence" value="ECO:0007669"/>
    <property type="project" value="InterPro"/>
</dbReference>
<keyword evidence="11" id="KW-1185">Reference proteome</keyword>
<evidence type="ECO:0000256" key="6">
    <source>
        <dbReference type="ARBA" id="ARBA00023136"/>
    </source>
</evidence>
<dbReference type="SUPFAM" id="SSF161098">
    <property type="entry name" value="MetI-like"/>
    <property type="match status" value="1"/>
</dbReference>
<organism evidence="10 11">
    <name type="scientific">Bombiscardovia coagulans</name>
    <dbReference type="NCBI Taxonomy" id="686666"/>
    <lineage>
        <taxon>Bacteria</taxon>
        <taxon>Bacillati</taxon>
        <taxon>Actinomycetota</taxon>
        <taxon>Actinomycetes</taxon>
        <taxon>Bifidobacteriales</taxon>
        <taxon>Bifidobacteriaceae</taxon>
        <taxon>Bombiscardovia</taxon>
    </lineage>
</organism>
<dbReference type="EMBL" id="MWWS01000006">
    <property type="protein sequence ID" value="OZG49078.1"/>
    <property type="molecule type" value="Genomic_DNA"/>
</dbReference>
<evidence type="ECO:0000256" key="1">
    <source>
        <dbReference type="ARBA" id="ARBA00004651"/>
    </source>
</evidence>
<dbReference type="OrthoDB" id="3238099at2"/>
<feature type="transmembrane region" description="Helical" evidence="7">
    <location>
        <begin position="240"/>
        <end position="261"/>
    </location>
</feature>
<evidence type="ECO:0000259" key="9">
    <source>
        <dbReference type="PROSITE" id="PS50928"/>
    </source>
</evidence>
<keyword evidence="6 7" id="KW-0472">Membrane</keyword>
<dbReference type="Pfam" id="PF00528">
    <property type="entry name" value="BPD_transp_1"/>
    <property type="match status" value="1"/>
</dbReference>
<dbReference type="InterPro" id="IPR000515">
    <property type="entry name" value="MetI-like"/>
</dbReference>
<dbReference type="RefSeq" id="WP_094723150.1">
    <property type="nucleotide sequence ID" value="NZ_MWWS01000006.1"/>
</dbReference>
<reference evidence="10 11" key="1">
    <citation type="journal article" date="2017" name="BMC Genomics">
        <title>Comparative genomic and phylogenomic analyses of the Bifidobacteriaceae family.</title>
        <authorList>
            <person name="Lugli G.A."/>
            <person name="Milani C."/>
            <person name="Turroni F."/>
            <person name="Duranti S."/>
            <person name="Mancabelli L."/>
            <person name="Mangifesta M."/>
            <person name="Ferrario C."/>
            <person name="Modesto M."/>
            <person name="Mattarelli P."/>
            <person name="Jiri K."/>
            <person name="van Sinderen D."/>
            <person name="Ventura M."/>
        </authorList>
    </citation>
    <scope>NUCLEOTIDE SEQUENCE [LARGE SCALE GENOMIC DNA]</scope>
    <source>
        <strain evidence="10 11">DSM 22924</strain>
    </source>
</reference>
<name>A0A261EQE4_9BIFI</name>
<dbReference type="PANTHER" id="PTHR30193:SF37">
    <property type="entry name" value="INNER MEMBRANE ABC TRANSPORTER PERMEASE PROTEIN YCJO"/>
    <property type="match status" value="1"/>
</dbReference>
<feature type="domain" description="ABC transmembrane type-1" evidence="9">
    <location>
        <begin position="108"/>
        <end position="320"/>
    </location>
</feature>
<evidence type="ECO:0000313" key="10">
    <source>
        <dbReference type="EMBL" id="OZG49078.1"/>
    </source>
</evidence>
<dbReference type="GO" id="GO:0005886">
    <property type="term" value="C:plasma membrane"/>
    <property type="evidence" value="ECO:0007669"/>
    <property type="project" value="UniProtKB-SubCell"/>
</dbReference>
<feature type="transmembrane region" description="Helical" evidence="7">
    <location>
        <begin position="145"/>
        <end position="165"/>
    </location>
</feature>
<proteinExistence type="inferred from homology"/>
<evidence type="ECO:0000256" key="2">
    <source>
        <dbReference type="ARBA" id="ARBA00022448"/>
    </source>
</evidence>
<dbReference type="CDD" id="cd06261">
    <property type="entry name" value="TM_PBP2"/>
    <property type="match status" value="1"/>
</dbReference>
<feature type="compositionally biased region" description="Basic and acidic residues" evidence="8">
    <location>
        <begin position="24"/>
        <end position="34"/>
    </location>
</feature>
<dbReference type="Gene3D" id="1.10.3720.10">
    <property type="entry name" value="MetI-like"/>
    <property type="match status" value="1"/>
</dbReference>
<evidence type="ECO:0000256" key="7">
    <source>
        <dbReference type="RuleBase" id="RU363032"/>
    </source>
</evidence>
<feature type="region of interest" description="Disordered" evidence="8">
    <location>
        <begin position="1"/>
        <end position="42"/>
    </location>
</feature>
<dbReference type="InterPro" id="IPR051393">
    <property type="entry name" value="ABC_transporter_permease"/>
</dbReference>
<comment type="similarity">
    <text evidence="7">Belongs to the binding-protein-dependent transport system permease family.</text>
</comment>
<feature type="transmembrane region" description="Helical" evidence="7">
    <location>
        <begin position="50"/>
        <end position="70"/>
    </location>
</feature>
<feature type="compositionally biased region" description="Polar residues" evidence="8">
    <location>
        <begin position="8"/>
        <end position="20"/>
    </location>
</feature>
<evidence type="ECO:0000256" key="5">
    <source>
        <dbReference type="ARBA" id="ARBA00022989"/>
    </source>
</evidence>
<feature type="transmembrane region" description="Helical" evidence="7">
    <location>
        <begin position="298"/>
        <end position="320"/>
    </location>
</feature>
<keyword evidence="5 7" id="KW-1133">Transmembrane helix</keyword>
<feature type="transmembrane region" description="Helical" evidence="7">
    <location>
        <begin position="195"/>
        <end position="216"/>
    </location>
</feature>
<comment type="caution">
    <text evidence="10">The sequence shown here is derived from an EMBL/GenBank/DDBJ whole genome shotgun (WGS) entry which is preliminary data.</text>
</comment>
<evidence type="ECO:0000256" key="4">
    <source>
        <dbReference type="ARBA" id="ARBA00022692"/>
    </source>
</evidence>
<dbReference type="PROSITE" id="PS50928">
    <property type="entry name" value="ABC_TM1"/>
    <property type="match status" value="1"/>
</dbReference>
<evidence type="ECO:0000256" key="8">
    <source>
        <dbReference type="SAM" id="MobiDB-lite"/>
    </source>
</evidence>
<protein>
    <submittedName>
        <fullName evidence="10">Glycerol-3-phosphate ABC transporter permease</fullName>
    </submittedName>
</protein>
<dbReference type="InterPro" id="IPR035906">
    <property type="entry name" value="MetI-like_sf"/>
</dbReference>
<comment type="subcellular location">
    <subcellularLocation>
        <location evidence="1 7">Cell membrane</location>
        <topology evidence="1 7">Multi-pass membrane protein</topology>
    </subcellularLocation>
</comment>
<feature type="transmembrane region" description="Helical" evidence="7">
    <location>
        <begin position="112"/>
        <end position="133"/>
    </location>
</feature>
<keyword evidence="3" id="KW-1003">Cell membrane</keyword>